<sequence length="158" mass="17345">MLLSRRTLLAAIGITLVVPPSIAHAAVQGEVQLGDWERYYLGLDGGAHQRALTALGIEHRDGVRADEPYRLVPLRDVVRAAVDHGDHAAADLLRERLSLDTPSMLGRGLKLIFGQDGLEERYLDDPALQLRVIGHLPRHRGRSFALPESVRKAIRAAA</sequence>
<comment type="caution">
    <text evidence="2">The sequence shown here is derived from an EMBL/GenBank/DDBJ whole genome shotgun (WGS) entry which is preliminary data.</text>
</comment>
<feature type="signal peptide" evidence="1">
    <location>
        <begin position="1"/>
        <end position="25"/>
    </location>
</feature>
<organism evidence="2 3">
    <name type="scientific">Lentzea flava</name>
    <dbReference type="NCBI Taxonomy" id="103732"/>
    <lineage>
        <taxon>Bacteria</taxon>
        <taxon>Bacillati</taxon>
        <taxon>Actinomycetota</taxon>
        <taxon>Actinomycetes</taxon>
        <taxon>Pseudonocardiales</taxon>
        <taxon>Pseudonocardiaceae</taxon>
        <taxon>Lentzea</taxon>
    </lineage>
</organism>
<dbReference type="Proteomes" id="UP000649573">
    <property type="component" value="Unassembled WGS sequence"/>
</dbReference>
<keyword evidence="3" id="KW-1185">Reference proteome</keyword>
<gene>
    <name evidence="2" type="ORF">GCM10010178_74970</name>
</gene>
<evidence type="ECO:0000313" key="2">
    <source>
        <dbReference type="EMBL" id="GGU72359.1"/>
    </source>
</evidence>
<name>A0ABQ2V9U7_9PSEU</name>
<proteinExistence type="predicted"/>
<keyword evidence="1" id="KW-0732">Signal</keyword>
<evidence type="ECO:0000256" key="1">
    <source>
        <dbReference type="SAM" id="SignalP"/>
    </source>
</evidence>
<dbReference type="RefSeq" id="WP_189258519.1">
    <property type="nucleotide sequence ID" value="NZ_BMRE01000051.1"/>
</dbReference>
<dbReference type="EMBL" id="BMRE01000051">
    <property type="protein sequence ID" value="GGU72359.1"/>
    <property type="molecule type" value="Genomic_DNA"/>
</dbReference>
<evidence type="ECO:0000313" key="3">
    <source>
        <dbReference type="Proteomes" id="UP000649573"/>
    </source>
</evidence>
<feature type="chain" id="PRO_5047085852" evidence="1">
    <location>
        <begin position="26"/>
        <end position="158"/>
    </location>
</feature>
<accession>A0ABQ2V9U7</accession>
<protein>
    <submittedName>
        <fullName evidence="2">Uncharacterized protein</fullName>
    </submittedName>
</protein>
<reference evidence="3" key="1">
    <citation type="journal article" date="2019" name="Int. J. Syst. Evol. Microbiol.">
        <title>The Global Catalogue of Microorganisms (GCM) 10K type strain sequencing project: providing services to taxonomists for standard genome sequencing and annotation.</title>
        <authorList>
            <consortium name="The Broad Institute Genomics Platform"/>
            <consortium name="The Broad Institute Genome Sequencing Center for Infectious Disease"/>
            <person name="Wu L."/>
            <person name="Ma J."/>
        </authorList>
    </citation>
    <scope>NUCLEOTIDE SEQUENCE [LARGE SCALE GENOMIC DNA]</scope>
    <source>
        <strain evidence="3">JCM 3296</strain>
    </source>
</reference>